<keyword evidence="2" id="KW-1185">Reference proteome</keyword>
<name>A0A8J2PK03_9HEXA</name>
<accession>A0A8J2PK03</accession>
<dbReference type="Proteomes" id="UP000708208">
    <property type="component" value="Unassembled WGS sequence"/>
</dbReference>
<sequence length="86" mass="9942">MATKIVSTVGSRCTTFSTKPTAWSSYYQMFLSHRSVVSVKDQMVKSANKTLFLHTLPIRNTKFNENENKRKKEIQSRYRLLVPATI</sequence>
<gene>
    <name evidence="1" type="ORF">AFUS01_LOCUS35802</name>
</gene>
<protein>
    <submittedName>
        <fullName evidence="1">Uncharacterized protein</fullName>
    </submittedName>
</protein>
<evidence type="ECO:0000313" key="1">
    <source>
        <dbReference type="EMBL" id="CAG7825704.1"/>
    </source>
</evidence>
<reference evidence="1" key="1">
    <citation type="submission" date="2021-06" db="EMBL/GenBank/DDBJ databases">
        <authorList>
            <person name="Hodson N. C."/>
            <person name="Mongue J. A."/>
            <person name="Jaron S. K."/>
        </authorList>
    </citation>
    <scope>NUCLEOTIDE SEQUENCE</scope>
</reference>
<organism evidence="1 2">
    <name type="scientific">Allacma fusca</name>
    <dbReference type="NCBI Taxonomy" id="39272"/>
    <lineage>
        <taxon>Eukaryota</taxon>
        <taxon>Metazoa</taxon>
        <taxon>Ecdysozoa</taxon>
        <taxon>Arthropoda</taxon>
        <taxon>Hexapoda</taxon>
        <taxon>Collembola</taxon>
        <taxon>Symphypleona</taxon>
        <taxon>Sminthuridae</taxon>
        <taxon>Allacma</taxon>
    </lineage>
</organism>
<comment type="caution">
    <text evidence="1">The sequence shown here is derived from an EMBL/GenBank/DDBJ whole genome shotgun (WGS) entry which is preliminary data.</text>
</comment>
<proteinExistence type="predicted"/>
<dbReference type="AlphaFoldDB" id="A0A8J2PK03"/>
<evidence type="ECO:0000313" key="2">
    <source>
        <dbReference type="Proteomes" id="UP000708208"/>
    </source>
</evidence>
<dbReference type="EMBL" id="CAJVCH010537282">
    <property type="protein sequence ID" value="CAG7825704.1"/>
    <property type="molecule type" value="Genomic_DNA"/>
</dbReference>